<proteinExistence type="predicted"/>
<sequence>MGLRMMSLKPNAVGPLIVEFIVGTEKFRVISIPDFIINDIRPHDFGNGLMGDGHLLLLARKIRHTEYNFNSWIKNKCTSMKMGILNNNHDGDKGKTKMMGASSGSSSSSDYCWMEDSFLMPQFDWKPEDPNCVLPIPGTDLFIIRSSDARSFYYYNWRQKSYSDKSGFSGFNSFIEEKASYGPFRFQCCSFEENIFPVLFVVSYFQIIARHYRYGHILQLPKMIDFLAPTY</sequence>
<dbReference type="Proteomes" id="UP000316621">
    <property type="component" value="Chromosome 6"/>
</dbReference>
<reference evidence="1 2" key="1">
    <citation type="journal article" date="2018" name="Science">
        <title>The opium poppy genome and morphinan production.</title>
        <authorList>
            <person name="Guo L."/>
            <person name="Winzer T."/>
            <person name="Yang X."/>
            <person name="Li Y."/>
            <person name="Ning Z."/>
            <person name="He Z."/>
            <person name="Teodor R."/>
            <person name="Lu Y."/>
            <person name="Bowser T.A."/>
            <person name="Graham I.A."/>
            <person name="Ye K."/>
        </authorList>
    </citation>
    <scope>NUCLEOTIDE SEQUENCE [LARGE SCALE GENOMIC DNA]</scope>
    <source>
        <strain evidence="2">cv. HN1</strain>
        <tissue evidence="1">Leaves</tissue>
    </source>
</reference>
<dbReference type="EMBL" id="CM010720">
    <property type="protein sequence ID" value="RZC66839.1"/>
    <property type="molecule type" value="Genomic_DNA"/>
</dbReference>
<evidence type="ECO:0000313" key="2">
    <source>
        <dbReference type="Proteomes" id="UP000316621"/>
    </source>
</evidence>
<accession>A0A4Y7K4J9</accession>
<dbReference type="AlphaFoldDB" id="A0A4Y7K4J9"/>
<evidence type="ECO:0000313" key="1">
    <source>
        <dbReference type="EMBL" id="RZC66839.1"/>
    </source>
</evidence>
<gene>
    <name evidence="1" type="ORF">C5167_010522</name>
</gene>
<organism evidence="1 2">
    <name type="scientific">Papaver somniferum</name>
    <name type="common">Opium poppy</name>
    <dbReference type="NCBI Taxonomy" id="3469"/>
    <lineage>
        <taxon>Eukaryota</taxon>
        <taxon>Viridiplantae</taxon>
        <taxon>Streptophyta</taxon>
        <taxon>Embryophyta</taxon>
        <taxon>Tracheophyta</taxon>
        <taxon>Spermatophyta</taxon>
        <taxon>Magnoliopsida</taxon>
        <taxon>Ranunculales</taxon>
        <taxon>Papaveraceae</taxon>
        <taxon>Papaveroideae</taxon>
        <taxon>Papaver</taxon>
    </lineage>
</organism>
<dbReference type="Gramene" id="RZC66839">
    <property type="protein sequence ID" value="RZC66839"/>
    <property type="gene ID" value="C5167_010522"/>
</dbReference>
<keyword evidence="2" id="KW-1185">Reference proteome</keyword>
<name>A0A4Y7K4J9_PAPSO</name>
<protein>
    <submittedName>
        <fullName evidence="1">Uncharacterized protein</fullName>
    </submittedName>
</protein>